<gene>
    <name evidence="2" type="ORF">PCOR1329_LOCUS75295</name>
</gene>
<dbReference type="EMBL" id="CAUYUJ010020266">
    <property type="protein sequence ID" value="CAK0896975.1"/>
    <property type="molecule type" value="Genomic_DNA"/>
</dbReference>
<keyword evidence="3" id="KW-1185">Reference proteome</keyword>
<sequence length="215" mass="22337">PTSGPPAFLALCGLARGPLRPAAPPPRAAAGAPGPLRRAPALRAGSFGAFAAADLEEALESLGVAGASWPRGMSRDEELAWLAQAGVDPKKLQRFLRRSGVRTAAKERRDDVNGLYDSTREELAEALEELLGRRPPHLHRWDKERLVKALEALGETGSSGSGSQRGTPGLPPTLGWPLRSSSSSSSCSCSCSSCSRSSFSSPSPSSSPSSSSSSS</sequence>
<feature type="non-terminal residue" evidence="2">
    <location>
        <position position="1"/>
    </location>
</feature>
<dbReference type="Proteomes" id="UP001189429">
    <property type="component" value="Unassembled WGS sequence"/>
</dbReference>
<evidence type="ECO:0000256" key="1">
    <source>
        <dbReference type="SAM" id="MobiDB-lite"/>
    </source>
</evidence>
<proteinExistence type="predicted"/>
<protein>
    <submittedName>
        <fullName evidence="2">Uncharacterized protein</fullName>
    </submittedName>
</protein>
<organism evidence="2 3">
    <name type="scientific">Prorocentrum cordatum</name>
    <dbReference type="NCBI Taxonomy" id="2364126"/>
    <lineage>
        <taxon>Eukaryota</taxon>
        <taxon>Sar</taxon>
        <taxon>Alveolata</taxon>
        <taxon>Dinophyceae</taxon>
        <taxon>Prorocentrales</taxon>
        <taxon>Prorocentraceae</taxon>
        <taxon>Prorocentrum</taxon>
    </lineage>
</organism>
<evidence type="ECO:0000313" key="3">
    <source>
        <dbReference type="Proteomes" id="UP001189429"/>
    </source>
</evidence>
<reference evidence="2" key="1">
    <citation type="submission" date="2023-10" db="EMBL/GenBank/DDBJ databases">
        <authorList>
            <person name="Chen Y."/>
            <person name="Shah S."/>
            <person name="Dougan E. K."/>
            <person name="Thang M."/>
            <person name="Chan C."/>
        </authorList>
    </citation>
    <scope>NUCLEOTIDE SEQUENCE [LARGE SCALE GENOMIC DNA]</scope>
</reference>
<name>A0ABN9XFT3_9DINO</name>
<feature type="compositionally biased region" description="Low complexity" evidence="1">
    <location>
        <begin position="166"/>
        <end position="215"/>
    </location>
</feature>
<evidence type="ECO:0000313" key="2">
    <source>
        <dbReference type="EMBL" id="CAK0896975.1"/>
    </source>
</evidence>
<feature type="region of interest" description="Disordered" evidence="1">
    <location>
        <begin position="152"/>
        <end position="215"/>
    </location>
</feature>
<feature type="non-terminal residue" evidence="2">
    <location>
        <position position="215"/>
    </location>
</feature>
<accession>A0ABN9XFT3</accession>
<comment type="caution">
    <text evidence="2">The sequence shown here is derived from an EMBL/GenBank/DDBJ whole genome shotgun (WGS) entry which is preliminary data.</text>
</comment>